<organism evidence="1 2">
    <name type="scientific">Mytilus galloprovincialis</name>
    <name type="common">Mediterranean mussel</name>
    <dbReference type="NCBI Taxonomy" id="29158"/>
    <lineage>
        <taxon>Eukaryota</taxon>
        <taxon>Metazoa</taxon>
        <taxon>Spiralia</taxon>
        <taxon>Lophotrochozoa</taxon>
        <taxon>Mollusca</taxon>
        <taxon>Bivalvia</taxon>
        <taxon>Autobranchia</taxon>
        <taxon>Pteriomorphia</taxon>
        <taxon>Mytilida</taxon>
        <taxon>Mytiloidea</taxon>
        <taxon>Mytilidae</taxon>
        <taxon>Mytilinae</taxon>
        <taxon>Mytilus</taxon>
    </lineage>
</organism>
<proteinExistence type="predicted"/>
<name>A0A8B6C4W5_MYTGA</name>
<evidence type="ECO:0000313" key="1">
    <source>
        <dbReference type="EMBL" id="VDH99430.1"/>
    </source>
</evidence>
<evidence type="ECO:0000313" key="2">
    <source>
        <dbReference type="Proteomes" id="UP000596742"/>
    </source>
</evidence>
<dbReference type="EMBL" id="UYJE01001141">
    <property type="protein sequence ID" value="VDH99430.1"/>
    <property type="molecule type" value="Genomic_DNA"/>
</dbReference>
<comment type="caution">
    <text evidence="1">The sequence shown here is derived from an EMBL/GenBank/DDBJ whole genome shotgun (WGS) entry which is preliminary data.</text>
</comment>
<dbReference type="InterPro" id="IPR011044">
    <property type="entry name" value="Quino_amine_DH_bsu"/>
</dbReference>
<dbReference type="Proteomes" id="UP000596742">
    <property type="component" value="Unassembled WGS sequence"/>
</dbReference>
<dbReference type="SUPFAM" id="SSF50969">
    <property type="entry name" value="YVTN repeat-like/Quinoprotein amine dehydrogenase"/>
    <property type="match status" value="1"/>
</dbReference>
<dbReference type="AlphaFoldDB" id="A0A8B6C4W5"/>
<dbReference type="OrthoDB" id="6129107at2759"/>
<protein>
    <recommendedName>
        <fullName evidence="3">DZIP3-like HEPN domain-containing protein</fullName>
    </recommendedName>
</protein>
<gene>
    <name evidence="1" type="ORF">MGAL_10B057607</name>
</gene>
<sequence length="558" mass="64000">MDREDRRRYFVVGSVFIEVVTPILQQRIKDDQTFRAFSTLQAYLNNNQTKHLLFHLRHMNVLCCKDSNKCINNGSQALNNWHWNLLYSKTPGECNRNCHCKYTAKPVQLADPDIGLSCIILLNCCNLTAVEYDTIQNLRQLRNKFMGHNTQGAITSYEYISVMIDLTSYVKQLDRTKMYNLPRIENRPLDEPLYQYYNATLLNVHQKLDEICTLISGLDDNIQRIDSTTNITGNTVQGTESTVNRINQSIKGTSTAVMEVQASIKDLLYNTRRGLPSICSAANCQEQDNIDRNRKKYYKLGQSGIFTQHHQTDLISAVGNDSIGYVSCLVMMDDGRLVICFPWKEILLICNTDESQVESIRVPRSPWCVTAVNITTVAVTQVYSKCIEMYDINNKLKLKSITMYYMCWENNLTTINNKLVVGGYCQLMVLDNETGDVSETIKTDCNPCVLHGSGDKIFYCTYKDKNNNLYWYSYSDDKHHNLTFQSPPRCMTLLRDGCMCVVCDDGAIHHVSFDGIKYKVVKAFQTDPNYGEAHLHYNIIQRLLVIIQNKIAKVFNEI</sequence>
<keyword evidence="2" id="KW-1185">Reference proteome</keyword>
<reference evidence="1" key="1">
    <citation type="submission" date="2018-11" db="EMBL/GenBank/DDBJ databases">
        <authorList>
            <person name="Alioto T."/>
            <person name="Alioto T."/>
        </authorList>
    </citation>
    <scope>NUCLEOTIDE SEQUENCE</scope>
</reference>
<accession>A0A8B6C4W5</accession>
<evidence type="ECO:0008006" key="3">
    <source>
        <dbReference type="Google" id="ProtNLM"/>
    </source>
</evidence>